<keyword evidence="2" id="KW-1185">Reference proteome</keyword>
<evidence type="ECO:0000313" key="2">
    <source>
        <dbReference type="Proteomes" id="UP000253090"/>
    </source>
</evidence>
<dbReference type="AlphaFoldDB" id="A0A369B5R8"/>
<organism evidence="1 2">
    <name type="scientific">Fontibacillus phaseoli</name>
    <dbReference type="NCBI Taxonomy" id="1416533"/>
    <lineage>
        <taxon>Bacteria</taxon>
        <taxon>Bacillati</taxon>
        <taxon>Bacillota</taxon>
        <taxon>Bacilli</taxon>
        <taxon>Bacillales</taxon>
        <taxon>Paenibacillaceae</taxon>
        <taxon>Fontibacillus</taxon>
    </lineage>
</organism>
<evidence type="ECO:0000313" key="1">
    <source>
        <dbReference type="EMBL" id="RCX16665.1"/>
    </source>
</evidence>
<accession>A0A369B5R8</accession>
<reference evidence="1 2" key="1">
    <citation type="submission" date="2018-07" db="EMBL/GenBank/DDBJ databases">
        <title>Genomic Encyclopedia of Type Strains, Phase III (KMG-III): the genomes of soil and plant-associated and newly described type strains.</title>
        <authorList>
            <person name="Whitman W."/>
        </authorList>
    </citation>
    <scope>NUCLEOTIDE SEQUENCE [LARGE SCALE GENOMIC DNA]</scope>
    <source>
        <strain evidence="1 2">CECT 8333</strain>
    </source>
</reference>
<proteinExistence type="predicted"/>
<protein>
    <submittedName>
        <fullName evidence="1">Uncharacterized protein</fullName>
    </submittedName>
</protein>
<comment type="caution">
    <text evidence="1">The sequence shown here is derived from an EMBL/GenBank/DDBJ whole genome shotgun (WGS) entry which is preliminary data.</text>
</comment>
<name>A0A369B5R8_9BACL</name>
<sequence length="47" mass="5235">MDPAFGGVDFFIDSEIRKKNAALQEAAFFMFIRFRFSGVGLLNLSCG</sequence>
<dbReference type="Proteomes" id="UP000253090">
    <property type="component" value="Unassembled WGS sequence"/>
</dbReference>
<dbReference type="EMBL" id="QPJW01000011">
    <property type="protein sequence ID" value="RCX16665.1"/>
    <property type="molecule type" value="Genomic_DNA"/>
</dbReference>
<gene>
    <name evidence="1" type="ORF">DFP94_11112</name>
</gene>